<dbReference type="InterPro" id="IPR035570">
    <property type="entry name" value="UPF0234_N"/>
</dbReference>
<keyword evidence="4" id="KW-0614">Plasmid</keyword>
<dbReference type="InterPro" id="IPR036183">
    <property type="entry name" value="YajQ-like_sf"/>
</dbReference>
<dbReference type="InterPro" id="IPR007551">
    <property type="entry name" value="YajQ/Smlt4090-like"/>
</dbReference>
<dbReference type="OrthoDB" id="9801447at2"/>
<accession>A0A2U9S8B7</accession>
<dbReference type="HAMAP" id="MF_00632">
    <property type="entry name" value="UPF0234"/>
    <property type="match status" value="1"/>
</dbReference>
<dbReference type="Gene3D" id="3.30.70.860">
    <property type="match status" value="1"/>
</dbReference>
<sequence length="162" mass="18245">MPSFDIVSKTDVHEVDNAISGVRREIETRFDFKGSKCTIERTENEIVLLADDATKLEQMQELLRVYVTRRKLDAAALDFSAKPERAAGDALRQAVTIKQGIAQDLAKTIVKGIKDSKMKVQVSIQGDELRVTGKKRDDLQDAIALVKRLGIEQPLQYQNFRD</sequence>
<evidence type="ECO:0000256" key="1">
    <source>
        <dbReference type="ARBA" id="ARBA00022741"/>
    </source>
</evidence>
<evidence type="ECO:0000313" key="4">
    <source>
        <dbReference type="EMBL" id="AWU95805.1"/>
    </source>
</evidence>
<dbReference type="NCBIfam" id="NF003819">
    <property type="entry name" value="PRK05412.1"/>
    <property type="match status" value="1"/>
</dbReference>
<dbReference type="EMBL" id="CP029830">
    <property type="protein sequence ID" value="AWU95805.1"/>
    <property type="molecule type" value="Genomic_DNA"/>
</dbReference>
<dbReference type="PANTHER" id="PTHR30476:SF0">
    <property type="entry name" value="UPF0234 PROTEIN YAJQ"/>
    <property type="match status" value="1"/>
</dbReference>
<dbReference type="CDD" id="cd11740">
    <property type="entry name" value="YajQ_like"/>
    <property type="match status" value="1"/>
</dbReference>
<dbReference type="KEGG" id="azm:DM194_16135"/>
<organism evidence="4 5">
    <name type="scientific">Azospirillum ramasamyi</name>
    <dbReference type="NCBI Taxonomy" id="682998"/>
    <lineage>
        <taxon>Bacteria</taxon>
        <taxon>Pseudomonadati</taxon>
        <taxon>Pseudomonadota</taxon>
        <taxon>Alphaproteobacteria</taxon>
        <taxon>Rhodospirillales</taxon>
        <taxon>Azospirillaceae</taxon>
        <taxon>Azospirillum</taxon>
    </lineage>
</organism>
<dbReference type="Gene3D" id="3.30.70.990">
    <property type="entry name" value="YajQ-like, domain 2"/>
    <property type="match status" value="1"/>
</dbReference>
<dbReference type="GO" id="GO:0000166">
    <property type="term" value="F:nucleotide binding"/>
    <property type="evidence" value="ECO:0007669"/>
    <property type="project" value="UniProtKB-UniRule"/>
</dbReference>
<evidence type="ECO:0000256" key="3">
    <source>
        <dbReference type="HAMAP-Rule" id="MF_00632"/>
    </source>
</evidence>
<geneLocation type="plasmid" evidence="4 5">
    <name>unnamed1</name>
</geneLocation>
<comment type="function">
    <text evidence="3">Nucleotide-binding protein.</text>
</comment>
<dbReference type="Pfam" id="PF04461">
    <property type="entry name" value="YajQ"/>
    <property type="match status" value="1"/>
</dbReference>
<dbReference type="RefSeq" id="WP_111068557.1">
    <property type="nucleotide sequence ID" value="NZ_CP029830.1"/>
</dbReference>
<dbReference type="GO" id="GO:0005829">
    <property type="term" value="C:cytosol"/>
    <property type="evidence" value="ECO:0007669"/>
    <property type="project" value="TreeGrafter"/>
</dbReference>
<name>A0A2U9S8B7_9PROT</name>
<keyword evidence="5" id="KW-1185">Reference proteome</keyword>
<proteinExistence type="inferred from homology"/>
<dbReference type="SUPFAM" id="SSF89963">
    <property type="entry name" value="YajQ-like"/>
    <property type="match status" value="2"/>
</dbReference>
<keyword evidence="1 3" id="KW-0547">Nucleotide-binding</keyword>
<dbReference type="PANTHER" id="PTHR30476">
    <property type="entry name" value="UPF0234 PROTEIN YAJQ"/>
    <property type="match status" value="1"/>
</dbReference>
<evidence type="ECO:0000313" key="5">
    <source>
        <dbReference type="Proteomes" id="UP000249605"/>
    </source>
</evidence>
<reference evidence="4 5" key="1">
    <citation type="submission" date="2018-06" db="EMBL/GenBank/DDBJ databases">
        <title>Complete genome sequencing of Azospirillum sp. M2T2B2.</title>
        <authorList>
            <person name="Heo J."/>
            <person name="Kim S.-J."/>
            <person name="Kwon S.-W."/>
            <person name="Anandham R."/>
        </authorList>
    </citation>
    <scope>NUCLEOTIDE SEQUENCE [LARGE SCALE GENOMIC DNA]</scope>
    <source>
        <strain evidence="4 5">M2T2B2</strain>
        <plasmid evidence="4 5">unnamed1</plasmid>
    </source>
</reference>
<gene>
    <name evidence="4" type="ORF">DM194_16135</name>
</gene>
<protein>
    <recommendedName>
        <fullName evidence="3">Nucleotide-binding protein DM194_16135</fullName>
    </recommendedName>
</protein>
<evidence type="ECO:0000256" key="2">
    <source>
        <dbReference type="ARBA" id="ARBA00093450"/>
    </source>
</evidence>
<dbReference type="InterPro" id="IPR035571">
    <property type="entry name" value="UPF0234-like_C"/>
</dbReference>
<dbReference type="Proteomes" id="UP000249605">
    <property type="component" value="Plasmid unnamed1"/>
</dbReference>
<dbReference type="AlphaFoldDB" id="A0A2U9S8B7"/>
<comment type="similarity">
    <text evidence="2 3">Belongs to the YajQ family.</text>
</comment>